<protein>
    <submittedName>
        <fullName evidence="1">Uncharacterized protein</fullName>
    </submittedName>
</protein>
<dbReference type="OrthoDB" id="9876670at2"/>
<dbReference type="Proteomes" id="UP000277424">
    <property type="component" value="Unassembled WGS sequence"/>
</dbReference>
<comment type="caution">
    <text evidence="1">The sequence shown here is derived from an EMBL/GenBank/DDBJ whole genome shotgun (WGS) entry which is preliminary data.</text>
</comment>
<dbReference type="AlphaFoldDB" id="A0A420WB11"/>
<dbReference type="EMBL" id="RBIG01000004">
    <property type="protein sequence ID" value="RKQ68146.1"/>
    <property type="molecule type" value="Genomic_DNA"/>
</dbReference>
<name>A0A420WB11_9PROT</name>
<gene>
    <name evidence="1" type="ORF">BCL74_3465</name>
</gene>
<organism evidence="1 2">
    <name type="scientific">Oceanibaculum indicum</name>
    <dbReference type="NCBI Taxonomy" id="526216"/>
    <lineage>
        <taxon>Bacteria</taxon>
        <taxon>Pseudomonadati</taxon>
        <taxon>Pseudomonadota</taxon>
        <taxon>Alphaproteobacteria</taxon>
        <taxon>Rhodospirillales</taxon>
        <taxon>Oceanibaculaceae</taxon>
        <taxon>Oceanibaculum</taxon>
    </lineage>
</organism>
<sequence length="84" mass="9341">MAKDPKVLEAALRQVRAARSKADPQVLETAERLVRHQMGMPQKPSLAVAMLEQAQANGGRNRQKVLSELERYCRQRGIDTSGKA</sequence>
<reference evidence="1 2" key="1">
    <citation type="submission" date="2018-10" db="EMBL/GenBank/DDBJ databases">
        <title>Comparative analysis of microorganisms from saline springs in Andes Mountain Range, Colombia.</title>
        <authorList>
            <person name="Rubin E."/>
        </authorList>
    </citation>
    <scope>NUCLEOTIDE SEQUENCE [LARGE SCALE GENOMIC DNA]</scope>
    <source>
        <strain evidence="1 2">USBA 36</strain>
    </source>
</reference>
<evidence type="ECO:0000313" key="1">
    <source>
        <dbReference type="EMBL" id="RKQ68146.1"/>
    </source>
</evidence>
<evidence type="ECO:0000313" key="2">
    <source>
        <dbReference type="Proteomes" id="UP000277424"/>
    </source>
</evidence>
<accession>A0A420WB11</accession>
<proteinExistence type="predicted"/>
<dbReference type="RefSeq" id="WP_147431120.1">
    <property type="nucleotide sequence ID" value="NZ_RBIG01000004.1"/>
</dbReference>